<evidence type="ECO:0000313" key="2">
    <source>
        <dbReference type="EMBL" id="ABO66549.1"/>
    </source>
</evidence>
<keyword evidence="1" id="KW-0812">Transmembrane</keyword>
<gene>
    <name evidence="2" type="ordered locus">GTNG_1177</name>
</gene>
<keyword evidence="1" id="KW-1133">Transmembrane helix</keyword>
<organism evidence="2 3">
    <name type="scientific">Geobacillus thermodenitrificans (strain NG80-2)</name>
    <dbReference type="NCBI Taxonomy" id="420246"/>
    <lineage>
        <taxon>Bacteria</taxon>
        <taxon>Bacillati</taxon>
        <taxon>Bacillota</taxon>
        <taxon>Bacilli</taxon>
        <taxon>Bacillales</taxon>
        <taxon>Anoxybacillaceae</taxon>
        <taxon>Geobacillus</taxon>
    </lineage>
</organism>
<feature type="transmembrane region" description="Helical" evidence="1">
    <location>
        <begin position="177"/>
        <end position="200"/>
    </location>
</feature>
<evidence type="ECO:0000313" key="3">
    <source>
        <dbReference type="Proteomes" id="UP000001578"/>
    </source>
</evidence>
<dbReference type="HOGENOM" id="CLU_1308649_0_0_9"/>
<feature type="transmembrane region" description="Helical" evidence="1">
    <location>
        <begin position="61"/>
        <end position="80"/>
    </location>
</feature>
<dbReference type="Proteomes" id="UP000001578">
    <property type="component" value="Chromosome"/>
</dbReference>
<feature type="transmembrane region" description="Helical" evidence="1">
    <location>
        <begin position="127"/>
        <end position="147"/>
    </location>
</feature>
<proteinExistence type="predicted"/>
<dbReference type="KEGG" id="gtn:GTNG_1177"/>
<name>A4IMJ5_GEOTN</name>
<dbReference type="Pfam" id="PF14154">
    <property type="entry name" value="DUF4306"/>
    <property type="match status" value="1"/>
</dbReference>
<feature type="transmembrane region" description="Helical" evidence="1">
    <location>
        <begin position="152"/>
        <end position="171"/>
    </location>
</feature>
<keyword evidence="1" id="KW-0472">Membrane</keyword>
<evidence type="ECO:0000256" key="1">
    <source>
        <dbReference type="SAM" id="Phobius"/>
    </source>
</evidence>
<sequence length="210" mass="23651">MSVHRSPIHLDTIRSFLGHPAGMIISANQTHVFSLRVHRNKGAWKQNCLYEKEETIDMYRLIQFGVVAMIWFFSALVSWYEGSAILDDPWEWKYSTPFSHWLAGPVVHEHDISQLDYFVYAAKFRPVFPSLLIVCTVYLLILAASYLNQRTFAYVLFVFSATLPGLALPFMDATTTGGTWLAIVLSGCALVCAALGAMTIKNHSVRQAKS</sequence>
<dbReference type="eggNOG" id="ENOG5032WKK">
    <property type="taxonomic scope" value="Bacteria"/>
</dbReference>
<reference evidence="2 3" key="1">
    <citation type="journal article" date="2007" name="Proc. Natl. Acad. Sci. U.S.A.">
        <title>Genome and proteome of long-chain alkane degrading Geobacillus thermodenitrificans NG80-2 isolated from a deep-subsurface oil reservoir.</title>
        <authorList>
            <person name="Feng L."/>
            <person name="Wang W."/>
            <person name="Cheng J."/>
            <person name="Ren Y."/>
            <person name="Zhao G."/>
            <person name="Gao C."/>
            <person name="Tang Y."/>
            <person name="Liu X."/>
            <person name="Han W."/>
            <person name="Peng X."/>
            <person name="Liu R."/>
            <person name="Wang L."/>
        </authorList>
    </citation>
    <scope>NUCLEOTIDE SEQUENCE [LARGE SCALE GENOMIC DNA]</scope>
    <source>
        <strain evidence="2 3">NG80-2</strain>
    </source>
</reference>
<dbReference type="InterPro" id="IPR025440">
    <property type="entry name" value="DUF4306"/>
</dbReference>
<protein>
    <submittedName>
        <fullName evidence="2">Uncharacterized protein</fullName>
    </submittedName>
</protein>
<dbReference type="AlphaFoldDB" id="A4IMJ5"/>
<dbReference type="EMBL" id="CP000557">
    <property type="protein sequence ID" value="ABO66549.1"/>
    <property type="molecule type" value="Genomic_DNA"/>
</dbReference>
<accession>A4IMJ5</accession>